<evidence type="ECO:0000256" key="5">
    <source>
        <dbReference type="ARBA" id="ARBA00022842"/>
    </source>
</evidence>
<keyword evidence="4" id="KW-0418">Kinase</keyword>
<keyword evidence="2" id="KW-0808">Transferase</keyword>
<dbReference type="GO" id="GO:0043843">
    <property type="term" value="F:ADP-specific glucokinase activity"/>
    <property type="evidence" value="ECO:0007669"/>
    <property type="project" value="TreeGrafter"/>
</dbReference>
<dbReference type="EMBL" id="OU895878">
    <property type="protein sequence ID" value="CAG9802925.1"/>
    <property type="molecule type" value="Genomic_DNA"/>
</dbReference>
<dbReference type="Proteomes" id="UP001153620">
    <property type="component" value="Chromosome 2"/>
</dbReference>
<reference evidence="8" key="1">
    <citation type="submission" date="2022-01" db="EMBL/GenBank/DDBJ databases">
        <authorList>
            <person name="King R."/>
        </authorList>
    </citation>
    <scope>NUCLEOTIDE SEQUENCE</scope>
</reference>
<evidence type="ECO:0000256" key="7">
    <source>
        <dbReference type="SAM" id="Phobius"/>
    </source>
</evidence>
<dbReference type="PROSITE" id="PS51255">
    <property type="entry name" value="ADPK"/>
    <property type="match status" value="1"/>
</dbReference>
<proteinExistence type="predicted"/>
<dbReference type="InterPro" id="IPR029056">
    <property type="entry name" value="Ribokinase-like"/>
</dbReference>
<keyword evidence="9" id="KW-1185">Reference proteome</keyword>
<accession>A0A9N9WNS7</accession>
<keyword evidence="5" id="KW-0460">Magnesium</keyword>
<sequence>MGSFFKYFTFSIFVALFAIILQAYYESGNLQDVTLVLTDLVKLEKFERKAVPRIVVGYGSCSDLILHAVEFLNYSESYKDFQRRNENDDEINNLEDFMRSFLYYFHKGAAAERYTPNKEVFLNLVQLAKKHSSSRWELGGNAPIMATRLLFEKTEVLLAATMSDKQKTHLINGIDIVDFKPTEDFVDDIHLILEYKTGDEFGDHKAPRANRYILHSDENNPMLKSLDLLDVNSFKPDLFIVSGLHMMDSFPYKDPSVRSQRLEKAKKQMTTADKNTLIHFEMASYVELELMNDITKYVLPYTDSIGCNEQEINNLMNVLKSGRVSIVADSNPRVASTLDEMRTVFKILNKNYFDNREKDTDLRMLSRIHIHTLAFQLILNVKGSKWRRIKNAVAKSSLMAHSHVCQTYYVNPENAMLIFDGSFATSADPKETEDIRPKRIEANKSNPGAACWTETIYVSSNPIDVKICIAPVLVCKDAKKTVGAGDNISAVGVATQI</sequence>
<keyword evidence="3" id="KW-0479">Metal-binding</keyword>
<evidence type="ECO:0000256" key="4">
    <source>
        <dbReference type="ARBA" id="ARBA00022777"/>
    </source>
</evidence>
<dbReference type="GO" id="GO:0005783">
    <property type="term" value="C:endoplasmic reticulum"/>
    <property type="evidence" value="ECO:0007669"/>
    <property type="project" value="TreeGrafter"/>
</dbReference>
<keyword evidence="1" id="KW-0963">Cytoplasm</keyword>
<dbReference type="GO" id="GO:0006006">
    <property type="term" value="P:glucose metabolic process"/>
    <property type="evidence" value="ECO:0007669"/>
    <property type="project" value="TreeGrafter"/>
</dbReference>
<dbReference type="PANTHER" id="PTHR21208">
    <property type="entry name" value="ADP-DEPENDENT GLUCOKINASE"/>
    <property type="match status" value="1"/>
</dbReference>
<evidence type="ECO:0000256" key="3">
    <source>
        <dbReference type="ARBA" id="ARBA00022723"/>
    </source>
</evidence>
<organism evidence="8 9">
    <name type="scientific">Chironomus riparius</name>
    <dbReference type="NCBI Taxonomy" id="315576"/>
    <lineage>
        <taxon>Eukaryota</taxon>
        <taxon>Metazoa</taxon>
        <taxon>Ecdysozoa</taxon>
        <taxon>Arthropoda</taxon>
        <taxon>Hexapoda</taxon>
        <taxon>Insecta</taxon>
        <taxon>Pterygota</taxon>
        <taxon>Neoptera</taxon>
        <taxon>Endopterygota</taxon>
        <taxon>Diptera</taxon>
        <taxon>Nematocera</taxon>
        <taxon>Chironomoidea</taxon>
        <taxon>Chironomidae</taxon>
        <taxon>Chironominae</taxon>
        <taxon>Chironomus</taxon>
    </lineage>
</organism>
<dbReference type="GO" id="GO:0006096">
    <property type="term" value="P:glycolytic process"/>
    <property type="evidence" value="ECO:0007669"/>
    <property type="project" value="UniProtKB-KW"/>
</dbReference>
<evidence type="ECO:0000256" key="2">
    <source>
        <dbReference type="ARBA" id="ARBA00022679"/>
    </source>
</evidence>
<keyword evidence="6" id="KW-0324">Glycolysis</keyword>
<evidence type="ECO:0000256" key="6">
    <source>
        <dbReference type="ARBA" id="ARBA00023152"/>
    </source>
</evidence>
<keyword evidence="7" id="KW-1133">Transmembrane helix</keyword>
<keyword evidence="7" id="KW-0472">Membrane</keyword>
<reference evidence="8" key="2">
    <citation type="submission" date="2022-10" db="EMBL/GenBank/DDBJ databases">
        <authorList>
            <consortium name="ENA_rothamsted_submissions"/>
            <consortium name="culmorum"/>
            <person name="King R."/>
        </authorList>
    </citation>
    <scope>NUCLEOTIDE SEQUENCE</scope>
</reference>
<evidence type="ECO:0000313" key="9">
    <source>
        <dbReference type="Proteomes" id="UP001153620"/>
    </source>
</evidence>
<evidence type="ECO:0008006" key="10">
    <source>
        <dbReference type="Google" id="ProtNLM"/>
    </source>
</evidence>
<dbReference type="GO" id="GO:0046872">
    <property type="term" value="F:metal ion binding"/>
    <property type="evidence" value="ECO:0007669"/>
    <property type="project" value="UniProtKB-KW"/>
</dbReference>
<dbReference type="InterPro" id="IPR007666">
    <property type="entry name" value="ADP_PFK/GK"/>
</dbReference>
<keyword evidence="7" id="KW-0812">Transmembrane</keyword>
<dbReference type="Gene3D" id="3.40.1190.20">
    <property type="match status" value="1"/>
</dbReference>
<dbReference type="AlphaFoldDB" id="A0A9N9WNS7"/>
<evidence type="ECO:0000313" key="8">
    <source>
        <dbReference type="EMBL" id="CAG9802925.1"/>
    </source>
</evidence>
<dbReference type="PANTHER" id="PTHR21208:SF1">
    <property type="entry name" value="ADP-DEPENDENT GLUCOKINASE"/>
    <property type="match status" value="1"/>
</dbReference>
<evidence type="ECO:0000256" key="1">
    <source>
        <dbReference type="ARBA" id="ARBA00022490"/>
    </source>
</evidence>
<feature type="transmembrane region" description="Helical" evidence="7">
    <location>
        <begin position="7"/>
        <end position="25"/>
    </location>
</feature>
<dbReference type="OrthoDB" id="5847021at2759"/>
<name>A0A9N9WNS7_9DIPT</name>
<gene>
    <name evidence="8" type="ORF">CHIRRI_LOCUS5830</name>
</gene>
<dbReference type="SUPFAM" id="SSF53613">
    <property type="entry name" value="Ribokinase-like"/>
    <property type="match status" value="1"/>
</dbReference>
<dbReference type="Pfam" id="PF04587">
    <property type="entry name" value="ADP_PFK_GK"/>
    <property type="match status" value="1"/>
</dbReference>
<protein>
    <recommendedName>
        <fullName evidence="10">ADP-dependent glucokinase</fullName>
    </recommendedName>
</protein>